<dbReference type="OrthoDB" id="2906079at2759"/>
<evidence type="ECO:0000313" key="1">
    <source>
        <dbReference type="EMBL" id="KIM41703.1"/>
    </source>
</evidence>
<keyword evidence="2" id="KW-1185">Reference proteome</keyword>
<dbReference type="AlphaFoldDB" id="A0A0C2XVP0"/>
<proteinExistence type="predicted"/>
<dbReference type="EMBL" id="KN831779">
    <property type="protein sequence ID" value="KIM41703.1"/>
    <property type="molecule type" value="Genomic_DNA"/>
</dbReference>
<protein>
    <submittedName>
        <fullName evidence="1">Uncharacterized protein</fullName>
    </submittedName>
</protein>
<gene>
    <name evidence="1" type="ORF">M413DRAFT_409953</name>
</gene>
<reference evidence="1 2" key="1">
    <citation type="submission" date="2014-04" db="EMBL/GenBank/DDBJ databases">
        <authorList>
            <consortium name="DOE Joint Genome Institute"/>
            <person name="Kuo A."/>
            <person name="Gay G."/>
            <person name="Dore J."/>
            <person name="Kohler A."/>
            <person name="Nagy L.G."/>
            <person name="Floudas D."/>
            <person name="Copeland A."/>
            <person name="Barry K.W."/>
            <person name="Cichocki N."/>
            <person name="Veneault-Fourrey C."/>
            <person name="LaButti K."/>
            <person name="Lindquist E.A."/>
            <person name="Lipzen A."/>
            <person name="Lundell T."/>
            <person name="Morin E."/>
            <person name="Murat C."/>
            <person name="Sun H."/>
            <person name="Tunlid A."/>
            <person name="Henrissat B."/>
            <person name="Grigoriev I.V."/>
            <person name="Hibbett D.S."/>
            <person name="Martin F."/>
            <person name="Nordberg H.P."/>
            <person name="Cantor M.N."/>
            <person name="Hua S.X."/>
        </authorList>
    </citation>
    <scope>NUCLEOTIDE SEQUENCE [LARGE SCALE GENOMIC DNA]</scope>
    <source>
        <strain evidence="2">h7</strain>
    </source>
</reference>
<reference evidence="2" key="2">
    <citation type="submission" date="2015-01" db="EMBL/GenBank/DDBJ databases">
        <title>Evolutionary Origins and Diversification of the Mycorrhizal Mutualists.</title>
        <authorList>
            <consortium name="DOE Joint Genome Institute"/>
            <consortium name="Mycorrhizal Genomics Consortium"/>
            <person name="Kohler A."/>
            <person name="Kuo A."/>
            <person name="Nagy L.G."/>
            <person name="Floudas D."/>
            <person name="Copeland A."/>
            <person name="Barry K.W."/>
            <person name="Cichocki N."/>
            <person name="Veneault-Fourrey C."/>
            <person name="LaButti K."/>
            <person name="Lindquist E.A."/>
            <person name="Lipzen A."/>
            <person name="Lundell T."/>
            <person name="Morin E."/>
            <person name="Murat C."/>
            <person name="Riley R."/>
            <person name="Ohm R."/>
            <person name="Sun H."/>
            <person name="Tunlid A."/>
            <person name="Henrissat B."/>
            <person name="Grigoriev I.V."/>
            <person name="Hibbett D.S."/>
            <person name="Martin F."/>
        </authorList>
    </citation>
    <scope>NUCLEOTIDE SEQUENCE [LARGE SCALE GENOMIC DNA]</scope>
    <source>
        <strain evidence="2">h7</strain>
    </source>
</reference>
<accession>A0A0C2XVP0</accession>
<dbReference type="Proteomes" id="UP000053424">
    <property type="component" value="Unassembled WGS sequence"/>
</dbReference>
<name>A0A0C2XVP0_HEBCY</name>
<evidence type="ECO:0000313" key="2">
    <source>
        <dbReference type="Proteomes" id="UP000053424"/>
    </source>
</evidence>
<dbReference type="HOGENOM" id="CLU_1927873_0_0_1"/>
<organism evidence="1 2">
    <name type="scientific">Hebeloma cylindrosporum</name>
    <dbReference type="NCBI Taxonomy" id="76867"/>
    <lineage>
        <taxon>Eukaryota</taxon>
        <taxon>Fungi</taxon>
        <taxon>Dikarya</taxon>
        <taxon>Basidiomycota</taxon>
        <taxon>Agaricomycotina</taxon>
        <taxon>Agaricomycetes</taxon>
        <taxon>Agaricomycetidae</taxon>
        <taxon>Agaricales</taxon>
        <taxon>Agaricineae</taxon>
        <taxon>Hymenogastraceae</taxon>
        <taxon>Hebeloma</taxon>
    </lineage>
</organism>
<sequence>MSKTSSWRSYVPSRIAQPYVVHTRVGGVVAHTTYSLRLTLLKPQIHVDPELDKVHRGVRADLLCIRPPSPLTQNCYYVRIHHHHTMELVSSDNPPVDIYDRSFLDFRPPFSFLPGDSAGGLAPRTICILYC</sequence>